<dbReference type="PIRSF" id="PIRSF002417">
    <property type="entry name" value="Lipid_binding_protein"/>
    <property type="match status" value="1"/>
</dbReference>
<accession>A0ABD2DAL0</accession>
<evidence type="ECO:0000256" key="7">
    <source>
        <dbReference type="ARBA" id="ARBA00022588"/>
    </source>
</evidence>
<keyword evidence="14 15" id="KW-0732">Signal</keyword>
<evidence type="ECO:0000256" key="6">
    <source>
        <dbReference type="ARBA" id="ARBA00022529"/>
    </source>
</evidence>
<comment type="function">
    <text evidence="14">The cytotoxic action of BPI is limited to many species of Gram-negative bacteria; this specificity may be explained by a strong affinity of the very basic N-terminal half for the negatively charged lipopolysaccharides that are unique to the Gram-negative bacterial outer envelope.</text>
</comment>
<dbReference type="GO" id="GO:0045087">
    <property type="term" value="P:innate immune response"/>
    <property type="evidence" value="ECO:0007669"/>
    <property type="project" value="UniProtKB-UniRule"/>
</dbReference>
<dbReference type="Pfam" id="PF01273">
    <property type="entry name" value="LBP_BPI_CETP"/>
    <property type="match status" value="1"/>
</dbReference>
<feature type="domain" description="Lipid-binding serum glycoprotein C-terminal" evidence="17">
    <location>
        <begin position="275"/>
        <end position="478"/>
    </location>
</feature>
<evidence type="ECO:0000256" key="14">
    <source>
        <dbReference type="RuleBase" id="RU369039"/>
    </source>
</evidence>
<comment type="caution">
    <text evidence="18">The sequence shown here is derived from an EMBL/GenBank/DDBJ whole genome shotgun (WGS) entry which is preliminary data.</text>
</comment>
<name>A0ABD2DAL0_DAUMA</name>
<dbReference type="GO" id="GO:0005615">
    <property type="term" value="C:extracellular space"/>
    <property type="evidence" value="ECO:0007669"/>
    <property type="project" value="UniProtKB-UniRule"/>
</dbReference>
<keyword evidence="19" id="KW-1185">Reference proteome</keyword>
<evidence type="ECO:0000256" key="3">
    <source>
        <dbReference type="ARBA" id="ARBA00007292"/>
    </source>
</evidence>
<dbReference type="Proteomes" id="UP001610411">
    <property type="component" value="Unassembled WGS sequence"/>
</dbReference>
<comment type="domain">
    <text evidence="14">The N- and C-terminal barrels adopt an identical fold despite having only 13% of conserved residues.</text>
</comment>
<comment type="similarity">
    <text evidence="3">Belongs to the BPI/LBP/Plunc superfamily. BPI/LBP family.</text>
</comment>
<keyword evidence="9 14" id="KW-0044">Antibiotic</keyword>
<evidence type="ECO:0000256" key="10">
    <source>
        <dbReference type="ARBA" id="ARBA00023157"/>
    </source>
</evidence>
<feature type="non-terminal residue" evidence="18">
    <location>
        <position position="481"/>
    </location>
</feature>
<evidence type="ECO:0000256" key="2">
    <source>
        <dbReference type="ARBA" id="ARBA00004613"/>
    </source>
</evidence>
<evidence type="ECO:0000313" key="18">
    <source>
        <dbReference type="EMBL" id="KAL2763720.1"/>
    </source>
</evidence>
<dbReference type="InterPro" id="IPR001124">
    <property type="entry name" value="Lipid-bd_serum_glycop_C"/>
</dbReference>
<keyword evidence="5 14" id="KW-0964">Secreted</keyword>
<evidence type="ECO:0000256" key="1">
    <source>
        <dbReference type="ARBA" id="ARBA00004197"/>
    </source>
</evidence>
<keyword evidence="7 14" id="KW-0399">Innate immunity</keyword>
<dbReference type="SMART" id="SM00329">
    <property type="entry name" value="BPI2"/>
    <property type="match status" value="1"/>
</dbReference>
<dbReference type="PANTHER" id="PTHR10504">
    <property type="entry name" value="BACTERICIDAL PERMEABILITY-INCREASING BPI PROTEIN-RELATED"/>
    <property type="match status" value="1"/>
</dbReference>
<comment type="subcellular location">
    <subcellularLocation>
        <location evidence="1">Cytoplasmic granule membrane</location>
    </subcellularLocation>
    <subcellularLocation>
        <location evidence="2 14">Secreted</location>
    </subcellularLocation>
</comment>
<proteinExistence type="inferred from homology"/>
<evidence type="ECO:0000256" key="8">
    <source>
        <dbReference type="ARBA" id="ARBA00022859"/>
    </source>
</evidence>
<dbReference type="CDD" id="cd00026">
    <property type="entry name" value="BPI2"/>
    <property type="match status" value="1"/>
</dbReference>
<comment type="subunit">
    <text evidence="12 14">Monomer. Homodimer; disulfide-linked.</text>
</comment>
<organism evidence="18 19">
    <name type="scientific">Daubentonia madagascariensis</name>
    <name type="common">Aye-aye</name>
    <name type="synonym">Sciurus madagascariensis</name>
    <dbReference type="NCBI Taxonomy" id="31869"/>
    <lineage>
        <taxon>Eukaryota</taxon>
        <taxon>Metazoa</taxon>
        <taxon>Chordata</taxon>
        <taxon>Craniata</taxon>
        <taxon>Vertebrata</taxon>
        <taxon>Euteleostomi</taxon>
        <taxon>Mammalia</taxon>
        <taxon>Eutheria</taxon>
        <taxon>Euarchontoglires</taxon>
        <taxon>Primates</taxon>
        <taxon>Strepsirrhini</taxon>
        <taxon>Chiromyiformes</taxon>
        <taxon>Daubentoniidae</taxon>
        <taxon>Daubentonia</taxon>
    </lineage>
</organism>
<dbReference type="PANTHER" id="PTHR10504:SF84">
    <property type="entry name" value="BACTERICIDAL PERMEABILITY-INCREASING PROTEIN"/>
    <property type="match status" value="1"/>
</dbReference>
<evidence type="ECO:0000256" key="4">
    <source>
        <dbReference type="ARBA" id="ARBA00017827"/>
    </source>
</evidence>
<evidence type="ECO:0000259" key="17">
    <source>
        <dbReference type="SMART" id="SM00329"/>
    </source>
</evidence>
<evidence type="ECO:0000313" key="19">
    <source>
        <dbReference type="Proteomes" id="UP001610411"/>
    </source>
</evidence>
<dbReference type="Gene3D" id="3.15.10.10">
    <property type="entry name" value="Bactericidal permeability-increasing protein, domain 1"/>
    <property type="match status" value="1"/>
</dbReference>
<evidence type="ECO:0000256" key="15">
    <source>
        <dbReference type="SAM" id="SignalP"/>
    </source>
</evidence>
<feature type="chain" id="PRO_5044803557" description="Bactericidal permeability-increasing protein" evidence="15">
    <location>
        <begin position="28"/>
        <end position="481"/>
    </location>
</feature>
<evidence type="ECO:0000259" key="16">
    <source>
        <dbReference type="SMART" id="SM00328"/>
    </source>
</evidence>
<dbReference type="SUPFAM" id="SSF55394">
    <property type="entry name" value="Bactericidal permeability-increasing protein, BPI"/>
    <property type="match status" value="2"/>
</dbReference>
<evidence type="ECO:0000256" key="11">
    <source>
        <dbReference type="ARBA" id="ARBA00023180"/>
    </source>
</evidence>
<dbReference type="CDD" id="cd00025">
    <property type="entry name" value="BPI1"/>
    <property type="match status" value="1"/>
</dbReference>
<dbReference type="FunFam" id="3.15.10.10:FF:000001">
    <property type="entry name" value="phospholipid transfer protein-like"/>
    <property type="match status" value="1"/>
</dbReference>
<feature type="domain" description="Lipid-binding serum glycoprotein N-terminal" evidence="16">
    <location>
        <begin position="35"/>
        <end position="260"/>
    </location>
</feature>
<dbReference type="InterPro" id="IPR017942">
    <property type="entry name" value="Lipid-bd_serum_glycop_N"/>
</dbReference>
<dbReference type="FunFam" id="3.15.20.10:FF:000001">
    <property type="entry name" value="Phospholipid transfer protein"/>
    <property type="match status" value="1"/>
</dbReference>
<dbReference type="InterPro" id="IPR032942">
    <property type="entry name" value="BPI/LBP/Plunc"/>
</dbReference>
<dbReference type="InterPro" id="IPR017943">
    <property type="entry name" value="Bactericidal_perm-incr_a/b_dom"/>
</dbReference>
<dbReference type="Pfam" id="PF02886">
    <property type="entry name" value="LBP_BPI_CETP_C"/>
    <property type="match status" value="1"/>
</dbReference>
<dbReference type="GO" id="GO:0050829">
    <property type="term" value="P:defense response to Gram-negative bacterium"/>
    <property type="evidence" value="ECO:0007669"/>
    <property type="project" value="UniProtKB-UniRule"/>
</dbReference>
<keyword evidence="6 14" id="KW-0929">Antimicrobial</keyword>
<comment type="domain">
    <text evidence="14">The N-terminal region may be exposed to the interior of the granule, whereas the C-terminal portion may be embedded in the membrane. During phagocytosis and degranulation, proteases may be released and activated and cleave BPI at the junction of the N- and C-terminal portions of the molecule, providing controlled release of the N-terminal antibacterial fragment when bacteria are ingested.</text>
</comment>
<dbReference type="EMBL" id="JBFSEQ010000012">
    <property type="protein sequence ID" value="KAL2763720.1"/>
    <property type="molecule type" value="Genomic_DNA"/>
</dbReference>
<dbReference type="AlphaFoldDB" id="A0ABD2DAL0"/>
<dbReference type="SMART" id="SM00328">
    <property type="entry name" value="BPI1"/>
    <property type="match status" value="1"/>
</dbReference>
<gene>
    <name evidence="18" type="ORF">WCI35_029320</name>
</gene>
<keyword evidence="11 14" id="KW-0325">Glycoprotein</keyword>
<feature type="signal peptide" evidence="15">
    <location>
        <begin position="1"/>
        <end position="27"/>
    </location>
</feature>
<keyword evidence="10 13" id="KW-1015">Disulfide bond</keyword>
<dbReference type="Gene3D" id="3.15.20.10">
    <property type="entry name" value="Bactericidal permeability-increasing protein, domain 2"/>
    <property type="match status" value="1"/>
</dbReference>
<evidence type="ECO:0000256" key="12">
    <source>
        <dbReference type="ARBA" id="ARBA00025943"/>
    </source>
</evidence>
<dbReference type="InterPro" id="IPR030675">
    <property type="entry name" value="BPI/LBP"/>
</dbReference>
<evidence type="ECO:0000256" key="13">
    <source>
        <dbReference type="PIRSR" id="PIRSR002417-50"/>
    </source>
</evidence>
<sequence length="481" mass="52789">MARGPDSAPRWALLVVLATVGTAMTTATNPGAMARISQKGLDYACQEGTAVLQKELEKIKIPDLSGKFKIKHLGKGHYSFYSMAIREFQLPTSQIGLVPDVGLKLSISNANVKISGKWKARKSFIKTSGNFDLNVEGISISADMKLGSDPTLGKPTIACSSCANHINSVHVRVSGSKLGWLIRLFHKKIESSIRNTINDKICKVVTNSVSSQLQPYFQNLPVMTKIDAVAGIDYRLVAPPTATAEYLDGLLKGEFFSLAHHIPPPFAPPALEFPANHDRMVYLGLSEYFFNTAGLVYHEAGVLKLTLKDEMIPKESRFRLTTRFFGTFLPQVAKMFPNMNMQLVISVPAPPHLSMKPSGLALTPYLEAEAFAILPNSSLASLFLLEMSTNASVEVGATSNRLVGELKLDRLLLELKHSNIGPFPVALVQAIMDYVVPTLVLPRVNQRLKKGFPLPMPAHTQLYNLTLRSYQSFLLFGADVH</sequence>
<evidence type="ECO:0000256" key="9">
    <source>
        <dbReference type="ARBA" id="ARBA00023022"/>
    </source>
</evidence>
<reference evidence="18 19" key="1">
    <citation type="journal article" date="2024" name="G3 (Bethesda)">
        <title>A hybrid genome assembly of the endangered aye-aye (Daubentonia madagascariensis).</title>
        <authorList>
            <person name="Versoza C.J."/>
            <person name="Pfeifer S.P."/>
        </authorList>
    </citation>
    <scope>NUCLEOTIDE SEQUENCE [LARGE SCALE GENOMIC DNA]</scope>
    <source>
        <strain evidence="18">6821</strain>
    </source>
</reference>
<feature type="disulfide bond" evidence="13">
    <location>
        <begin position="162"/>
        <end position="202"/>
    </location>
</feature>
<keyword evidence="8 14" id="KW-0391">Immunity</keyword>
<evidence type="ECO:0000256" key="5">
    <source>
        <dbReference type="ARBA" id="ARBA00022525"/>
    </source>
</evidence>
<protein>
    <recommendedName>
        <fullName evidence="4 14">Bactericidal permeability-increasing protein</fullName>
        <shortName evidence="14">BPI</shortName>
    </recommendedName>
</protein>